<keyword evidence="5" id="KW-1133">Transmembrane helix</keyword>
<sequence>MEISASFLSSSLVLLLVLLLSLTYLLCHRPKNRAGGPPAKARQFVVQGRPFLDWSTDLLLKAPAATVAFPGGRVLTASPAVIEHILKTNFDNYPKGSRSNSSMADLLGDGIFNTDGHHWQIQRRIASLGFNNRSLRRYLTDVFHPEINDRLLPFLSRAAASGSTIDLQNLLERFAFDVVCRVGFGFDPALLVADAEDAGCKGGGRFARAYESALALILSRWRPHLWRIPRYLRIGNEAWLREELAILDDFAVRIVEDAKKTKKKNTATAESLIAPFIEAGGLSDRLLRDVVLNYVLAGRDTTSAALTWFFYLLSSQPAVRQRIFDEILAVRAKSGGSVGGMFDVEELKDMEYLHAAITETMRLYPPVPLDARSCAGNDVLPGGMKVKKGWSVNYNMYTMGRSEEIWGDDCREFRPERWLDREGAFQPESPFRFPIFYAGPRMCLGKEMAYMQMKAAAGAMVERFEFEVVGEELREHETVAVLRMKGGLPVRVTEVRRERVQ</sequence>
<dbReference type="CDD" id="cd11064">
    <property type="entry name" value="CYP86A"/>
    <property type="match status" value="1"/>
</dbReference>
<dbReference type="OrthoDB" id="1470350at2759"/>
<keyword evidence="13" id="KW-0732">Signal</keyword>
<comment type="similarity">
    <text evidence="2">Belongs to the cytochrome P450 family.</text>
</comment>
<evidence type="ECO:0000256" key="11">
    <source>
        <dbReference type="ARBA" id="ARBA00049170"/>
    </source>
</evidence>
<comment type="catalytic activity">
    <reaction evidence="10">
        <text>4'-O-methylnorbelladine + reduced [NADPH--hemoprotein reductase] + O2 = (10bS,4aR)-noroxomaritidine + oxidized [NADPH--hemoprotein reductase] + 2 H2O + H(+)</text>
        <dbReference type="Rhea" id="RHEA:51264"/>
        <dbReference type="Rhea" id="RHEA-COMP:11964"/>
        <dbReference type="Rhea" id="RHEA-COMP:11965"/>
        <dbReference type="ChEBI" id="CHEBI:15377"/>
        <dbReference type="ChEBI" id="CHEBI:15378"/>
        <dbReference type="ChEBI" id="CHEBI:15379"/>
        <dbReference type="ChEBI" id="CHEBI:57618"/>
        <dbReference type="ChEBI" id="CHEBI:58210"/>
        <dbReference type="ChEBI" id="CHEBI:133993"/>
        <dbReference type="ChEBI" id="CHEBI:133996"/>
        <dbReference type="EC" id="1.14.19.50"/>
    </reaction>
</comment>
<feature type="signal peptide" evidence="13">
    <location>
        <begin position="1"/>
        <end position="27"/>
    </location>
</feature>
<dbReference type="PRINTS" id="PR00385">
    <property type="entry name" value="P450"/>
</dbReference>
<keyword evidence="4 12" id="KW-0479">Metal-binding</keyword>
<dbReference type="EC" id="1.14.19.50" evidence="9"/>
<keyword evidence="12" id="KW-0349">Heme</keyword>
<evidence type="ECO:0000256" key="7">
    <source>
        <dbReference type="ARBA" id="ARBA00023004"/>
    </source>
</evidence>
<dbReference type="SUPFAM" id="SSF48264">
    <property type="entry name" value="Cytochrome P450"/>
    <property type="match status" value="1"/>
</dbReference>
<feature type="binding site" description="axial binding residue" evidence="12">
    <location>
        <position position="443"/>
    </location>
    <ligand>
        <name>heme</name>
        <dbReference type="ChEBI" id="CHEBI:30413"/>
    </ligand>
    <ligandPart>
        <name>Fe</name>
        <dbReference type="ChEBI" id="CHEBI:18248"/>
    </ligandPart>
</feature>
<dbReference type="GO" id="GO:0004497">
    <property type="term" value="F:monooxygenase activity"/>
    <property type="evidence" value="ECO:0007669"/>
    <property type="project" value="InterPro"/>
</dbReference>
<gene>
    <name evidence="14" type="primary">CYP94A2</name>
    <name evidence="14" type="ORF">AXF42_Ash019172</name>
</gene>
<evidence type="ECO:0000256" key="6">
    <source>
        <dbReference type="ARBA" id="ARBA00023002"/>
    </source>
</evidence>
<dbReference type="PRINTS" id="PR00463">
    <property type="entry name" value="EP450I"/>
</dbReference>
<dbReference type="STRING" id="1088818.A0A2I0B2F9"/>
<comment type="catalytic activity">
    <reaction evidence="11">
        <text>4'-O-methylnorbelladine + reduced [NADPH--hemoprotein reductase] + O2 = (10bR,4aS)-noroxomaritidine + oxidized [NADPH--hemoprotein reductase] + 2 H2O + H(+)</text>
        <dbReference type="Rhea" id="RHEA:51260"/>
        <dbReference type="Rhea" id="RHEA-COMP:11964"/>
        <dbReference type="Rhea" id="RHEA-COMP:11965"/>
        <dbReference type="ChEBI" id="CHEBI:15377"/>
        <dbReference type="ChEBI" id="CHEBI:15378"/>
        <dbReference type="ChEBI" id="CHEBI:15379"/>
        <dbReference type="ChEBI" id="CHEBI:57618"/>
        <dbReference type="ChEBI" id="CHEBI:58210"/>
        <dbReference type="ChEBI" id="CHEBI:133993"/>
        <dbReference type="ChEBI" id="CHEBI:133995"/>
        <dbReference type="EC" id="1.14.19.50"/>
    </reaction>
</comment>
<evidence type="ECO:0000313" key="14">
    <source>
        <dbReference type="EMBL" id="PKA61966.1"/>
    </source>
</evidence>
<evidence type="ECO:0000256" key="4">
    <source>
        <dbReference type="ARBA" id="ARBA00022723"/>
    </source>
</evidence>
<dbReference type="InterPro" id="IPR036396">
    <property type="entry name" value="Cyt_P450_sf"/>
</dbReference>
<dbReference type="GO" id="GO:0020037">
    <property type="term" value="F:heme binding"/>
    <property type="evidence" value="ECO:0007669"/>
    <property type="project" value="InterPro"/>
</dbReference>
<dbReference type="AlphaFoldDB" id="A0A2I0B2F9"/>
<keyword evidence="7 12" id="KW-0408">Iron</keyword>
<dbReference type="InterPro" id="IPR001128">
    <property type="entry name" value="Cyt_P450"/>
</dbReference>
<comment type="cofactor">
    <cofactor evidence="12">
        <name>heme</name>
        <dbReference type="ChEBI" id="CHEBI:30413"/>
    </cofactor>
</comment>
<evidence type="ECO:0000256" key="9">
    <source>
        <dbReference type="ARBA" id="ARBA00039071"/>
    </source>
</evidence>
<dbReference type="InterPro" id="IPR002401">
    <property type="entry name" value="Cyt_P450_E_grp-I"/>
</dbReference>
<dbReference type="Gene3D" id="1.10.630.10">
    <property type="entry name" value="Cytochrome P450"/>
    <property type="match status" value="1"/>
</dbReference>
<feature type="chain" id="PRO_5014180611" description="noroxomaritidine synthase" evidence="13">
    <location>
        <begin position="28"/>
        <end position="501"/>
    </location>
</feature>
<accession>A0A2I0B2F9</accession>
<comment type="subcellular location">
    <subcellularLocation>
        <location evidence="1">Membrane</location>
        <topology evidence="1">Single-pass membrane protein</topology>
    </subcellularLocation>
</comment>
<evidence type="ECO:0000256" key="5">
    <source>
        <dbReference type="ARBA" id="ARBA00022989"/>
    </source>
</evidence>
<name>A0A2I0B2F9_9ASPA</name>
<protein>
    <recommendedName>
        <fullName evidence="9">noroxomaritidine synthase</fullName>
        <ecNumber evidence="9">1.14.19.50</ecNumber>
    </recommendedName>
</protein>
<dbReference type="GO" id="GO:0005506">
    <property type="term" value="F:iron ion binding"/>
    <property type="evidence" value="ECO:0007669"/>
    <property type="project" value="InterPro"/>
</dbReference>
<evidence type="ECO:0000256" key="2">
    <source>
        <dbReference type="ARBA" id="ARBA00010617"/>
    </source>
</evidence>
<proteinExistence type="inferred from homology"/>
<keyword evidence="8" id="KW-0472">Membrane</keyword>
<keyword evidence="3" id="KW-0812">Transmembrane</keyword>
<dbReference type="EMBL" id="KZ451922">
    <property type="protein sequence ID" value="PKA61966.1"/>
    <property type="molecule type" value="Genomic_DNA"/>
</dbReference>
<evidence type="ECO:0000256" key="1">
    <source>
        <dbReference type="ARBA" id="ARBA00004167"/>
    </source>
</evidence>
<keyword evidence="6" id="KW-0560">Oxidoreductase</keyword>
<evidence type="ECO:0000256" key="13">
    <source>
        <dbReference type="SAM" id="SignalP"/>
    </source>
</evidence>
<dbReference type="GO" id="GO:0016705">
    <property type="term" value="F:oxidoreductase activity, acting on paired donors, with incorporation or reduction of molecular oxygen"/>
    <property type="evidence" value="ECO:0007669"/>
    <property type="project" value="InterPro"/>
</dbReference>
<dbReference type="GO" id="GO:0016020">
    <property type="term" value="C:membrane"/>
    <property type="evidence" value="ECO:0007669"/>
    <property type="project" value="UniProtKB-SubCell"/>
</dbReference>
<dbReference type="Pfam" id="PF00067">
    <property type="entry name" value="p450"/>
    <property type="match status" value="1"/>
</dbReference>
<dbReference type="Proteomes" id="UP000236161">
    <property type="component" value="Unassembled WGS sequence"/>
</dbReference>
<organism evidence="14 15">
    <name type="scientific">Apostasia shenzhenica</name>
    <dbReference type="NCBI Taxonomy" id="1088818"/>
    <lineage>
        <taxon>Eukaryota</taxon>
        <taxon>Viridiplantae</taxon>
        <taxon>Streptophyta</taxon>
        <taxon>Embryophyta</taxon>
        <taxon>Tracheophyta</taxon>
        <taxon>Spermatophyta</taxon>
        <taxon>Magnoliopsida</taxon>
        <taxon>Liliopsida</taxon>
        <taxon>Asparagales</taxon>
        <taxon>Orchidaceae</taxon>
        <taxon>Apostasioideae</taxon>
        <taxon>Apostasia</taxon>
    </lineage>
</organism>
<evidence type="ECO:0000256" key="3">
    <source>
        <dbReference type="ARBA" id="ARBA00022692"/>
    </source>
</evidence>
<keyword evidence="15" id="KW-1185">Reference proteome</keyword>
<evidence type="ECO:0000256" key="10">
    <source>
        <dbReference type="ARBA" id="ARBA00048529"/>
    </source>
</evidence>
<evidence type="ECO:0000256" key="8">
    <source>
        <dbReference type="ARBA" id="ARBA00023136"/>
    </source>
</evidence>
<evidence type="ECO:0000256" key="12">
    <source>
        <dbReference type="PIRSR" id="PIRSR602401-1"/>
    </source>
</evidence>
<reference evidence="14 15" key="1">
    <citation type="journal article" date="2017" name="Nature">
        <title>The Apostasia genome and the evolution of orchids.</title>
        <authorList>
            <person name="Zhang G.Q."/>
            <person name="Liu K.W."/>
            <person name="Li Z."/>
            <person name="Lohaus R."/>
            <person name="Hsiao Y.Y."/>
            <person name="Niu S.C."/>
            <person name="Wang J.Y."/>
            <person name="Lin Y.C."/>
            <person name="Xu Q."/>
            <person name="Chen L.J."/>
            <person name="Yoshida K."/>
            <person name="Fujiwara S."/>
            <person name="Wang Z.W."/>
            <person name="Zhang Y.Q."/>
            <person name="Mitsuda N."/>
            <person name="Wang M."/>
            <person name="Liu G.H."/>
            <person name="Pecoraro L."/>
            <person name="Huang H.X."/>
            <person name="Xiao X.J."/>
            <person name="Lin M."/>
            <person name="Wu X.Y."/>
            <person name="Wu W.L."/>
            <person name="Chen Y.Y."/>
            <person name="Chang S.B."/>
            <person name="Sakamoto S."/>
            <person name="Ohme-Takagi M."/>
            <person name="Yagi M."/>
            <person name="Zeng S.J."/>
            <person name="Shen C.Y."/>
            <person name="Yeh C.M."/>
            <person name="Luo Y.B."/>
            <person name="Tsai W.C."/>
            <person name="Van de Peer Y."/>
            <person name="Liu Z.J."/>
        </authorList>
    </citation>
    <scope>NUCLEOTIDE SEQUENCE [LARGE SCALE GENOMIC DNA]</scope>
    <source>
        <strain evidence="15">cv. Shenzhen</strain>
        <tissue evidence="14">Stem</tissue>
    </source>
</reference>
<evidence type="ECO:0000313" key="15">
    <source>
        <dbReference type="Proteomes" id="UP000236161"/>
    </source>
</evidence>
<dbReference type="PANTHER" id="PTHR24296">
    <property type="entry name" value="CYTOCHROME P450"/>
    <property type="match status" value="1"/>
</dbReference>